<dbReference type="GeneID" id="29001366"/>
<proteinExistence type="predicted"/>
<dbReference type="AlphaFoldDB" id="A0A167QT13"/>
<name>A0A167QT13_PHYB8</name>
<reference evidence="2" key="1">
    <citation type="submission" date="2015-06" db="EMBL/GenBank/DDBJ databases">
        <title>Expansion of signal transduction pathways in fungi by whole-genome duplication.</title>
        <authorList>
            <consortium name="DOE Joint Genome Institute"/>
            <person name="Corrochano L.M."/>
            <person name="Kuo A."/>
            <person name="Marcet-Houben M."/>
            <person name="Polaino S."/>
            <person name="Salamov A."/>
            <person name="Villalobos J.M."/>
            <person name="Alvarez M.I."/>
            <person name="Avalos J."/>
            <person name="Benito E.P."/>
            <person name="Benoit I."/>
            <person name="Burger G."/>
            <person name="Camino L.P."/>
            <person name="Canovas D."/>
            <person name="Cerda-Olmedo E."/>
            <person name="Cheng J.-F."/>
            <person name="Dominguez A."/>
            <person name="Elias M."/>
            <person name="Eslava A.P."/>
            <person name="Glaser F."/>
            <person name="Grimwood J."/>
            <person name="Gutierrez G."/>
            <person name="Heitman J."/>
            <person name="Henrissat B."/>
            <person name="Iturriaga E.A."/>
            <person name="Lang B.F."/>
            <person name="Lavin J.L."/>
            <person name="Lee S."/>
            <person name="Li W."/>
            <person name="Lindquist E."/>
            <person name="Lopez-Garcia S."/>
            <person name="Luque E.M."/>
            <person name="Marcos A.T."/>
            <person name="Martin J."/>
            <person name="McCluskey K."/>
            <person name="Medina H.R."/>
            <person name="Miralles-Duran A."/>
            <person name="Miyazaki A."/>
            <person name="Munoz-Torres E."/>
            <person name="Oguiza J.A."/>
            <person name="Ohm R."/>
            <person name="Olmedo M."/>
            <person name="Orejas M."/>
            <person name="Ortiz-Castellanos L."/>
            <person name="Pisabarro A.G."/>
            <person name="Rodriguez-Romero J."/>
            <person name="Ruiz-Herrera J."/>
            <person name="Ruiz-Vazquez R."/>
            <person name="Sanz C."/>
            <person name="Schackwitz W."/>
            <person name="Schmutz J."/>
            <person name="Shahriari M."/>
            <person name="Shelest E."/>
            <person name="Silva-Franco F."/>
            <person name="Soanes D."/>
            <person name="Syed K."/>
            <person name="Tagua V.G."/>
            <person name="Talbot N.J."/>
            <person name="Thon M."/>
            <person name="De vries R.P."/>
            <person name="Wiebenga A."/>
            <person name="Yadav J.S."/>
            <person name="Braun E.L."/>
            <person name="Baker S."/>
            <person name="Garre V."/>
            <person name="Horwitz B."/>
            <person name="Torres-Martinez S."/>
            <person name="Idnurm A."/>
            <person name="Herrera-Estrella A."/>
            <person name="Gabaldon T."/>
            <person name="Grigoriev I.V."/>
        </authorList>
    </citation>
    <scope>NUCLEOTIDE SEQUENCE [LARGE SCALE GENOMIC DNA]</scope>
    <source>
        <strain evidence="2">NRRL 1555(-)</strain>
    </source>
</reference>
<dbReference type="RefSeq" id="XP_018298261.1">
    <property type="nucleotide sequence ID" value="XM_018440460.1"/>
</dbReference>
<gene>
    <name evidence="1" type="ORF">PHYBLDRAFT_59249</name>
</gene>
<organism evidence="1 2">
    <name type="scientific">Phycomyces blakesleeanus (strain ATCC 8743b / DSM 1359 / FGSC 10004 / NBRC 33097 / NRRL 1555)</name>
    <dbReference type="NCBI Taxonomy" id="763407"/>
    <lineage>
        <taxon>Eukaryota</taxon>
        <taxon>Fungi</taxon>
        <taxon>Fungi incertae sedis</taxon>
        <taxon>Mucoromycota</taxon>
        <taxon>Mucoromycotina</taxon>
        <taxon>Mucoromycetes</taxon>
        <taxon>Mucorales</taxon>
        <taxon>Phycomycetaceae</taxon>
        <taxon>Phycomyces</taxon>
    </lineage>
</organism>
<keyword evidence="2" id="KW-1185">Reference proteome</keyword>
<accession>A0A167QT13</accession>
<dbReference type="VEuPathDB" id="FungiDB:PHYBLDRAFT_59249"/>
<dbReference type="EMBL" id="KV440972">
    <property type="protein sequence ID" value="OAD80221.1"/>
    <property type="molecule type" value="Genomic_DNA"/>
</dbReference>
<sequence length="120" mass="13461">MLARLRLVWIIRGYAEFRELEKIVRTPALNSTTRTAFAYKDSATAPVLELAIVKTSILKVAILFVSKRHPIWLGFVSTANVDASLRPSISFISPKNKSFPDPSHTFAFIFALHCTINGRN</sequence>
<dbReference type="InParanoid" id="A0A167QT13"/>
<evidence type="ECO:0000313" key="1">
    <source>
        <dbReference type="EMBL" id="OAD80221.1"/>
    </source>
</evidence>
<dbReference type="Proteomes" id="UP000077315">
    <property type="component" value="Unassembled WGS sequence"/>
</dbReference>
<evidence type="ECO:0000313" key="2">
    <source>
        <dbReference type="Proteomes" id="UP000077315"/>
    </source>
</evidence>
<protein>
    <submittedName>
        <fullName evidence="1">Uncharacterized protein</fullName>
    </submittedName>
</protein>